<reference evidence="2 3" key="1">
    <citation type="submission" date="2018-06" db="EMBL/GenBank/DDBJ databases">
        <authorList>
            <consortium name="Pathogen Informatics"/>
            <person name="Doyle S."/>
        </authorList>
    </citation>
    <scope>NUCLEOTIDE SEQUENCE [LARGE SCALE GENOMIC DNA]</scope>
    <source>
        <strain evidence="2 3">NCTC11621</strain>
    </source>
</reference>
<keyword evidence="1" id="KW-0175">Coiled coil</keyword>
<sequence>MKKISFLLVIIAIGIGFYWHQYHQKIEPTKFAHSNGRLEFSRLDIASLYAGKIDQVFVTEGEYVTKDTLLVSLSSDTLQAQVDTAEARKLQTQQVVKRTLAQIEAQQQQLKTAQLDLDNATQLRHNKLISQTELEKRLALRDVAKANLHALEIATTEAEAAVAQANAQLVQVKSMLNDLQIKAPKAGRVEYKLVDNGHVIPAGHKVVSLLDLTDASMNIFLPAPIVNQIPLNTEARIVFDGLDAVFPARVTYVAAEAQFTPKFVETDTEREKLMFKVKLQIPDDIAQQYANYLKGGMTGNGFVRINTTDWTPELQIKLPK</sequence>
<proteinExistence type="predicted"/>
<dbReference type="EMBL" id="UGTV01000015">
    <property type="protein sequence ID" value="SUC10381.1"/>
    <property type="molecule type" value="Genomic_DNA"/>
</dbReference>
<dbReference type="Gene3D" id="2.40.50.100">
    <property type="match status" value="1"/>
</dbReference>
<dbReference type="SUPFAM" id="SSF111369">
    <property type="entry name" value="HlyD-like secretion proteins"/>
    <property type="match status" value="1"/>
</dbReference>
<evidence type="ECO:0000313" key="2">
    <source>
        <dbReference type="EMBL" id="SUC10381.1"/>
    </source>
</evidence>
<dbReference type="RefSeq" id="WP_115323084.1">
    <property type="nucleotide sequence ID" value="NZ_UGTV01000015.1"/>
</dbReference>
<dbReference type="Proteomes" id="UP000254704">
    <property type="component" value="Unassembled WGS sequence"/>
</dbReference>
<dbReference type="Gene3D" id="1.10.287.470">
    <property type="entry name" value="Helix hairpin bin"/>
    <property type="match status" value="1"/>
</dbReference>
<organism evidence="2 3">
    <name type="scientific">Pasteurella canis</name>
    <dbReference type="NCBI Taxonomy" id="753"/>
    <lineage>
        <taxon>Bacteria</taxon>
        <taxon>Pseudomonadati</taxon>
        <taxon>Pseudomonadota</taxon>
        <taxon>Gammaproteobacteria</taxon>
        <taxon>Pasteurellales</taxon>
        <taxon>Pasteurellaceae</taxon>
        <taxon>Pasteurella</taxon>
    </lineage>
</organism>
<dbReference type="PANTHER" id="PTHR30438:SF2">
    <property type="entry name" value="MEMBRANE PROTEIN"/>
    <property type="match status" value="1"/>
</dbReference>
<evidence type="ECO:0000256" key="1">
    <source>
        <dbReference type="SAM" id="Coils"/>
    </source>
</evidence>
<dbReference type="GO" id="GO:0005886">
    <property type="term" value="C:plasma membrane"/>
    <property type="evidence" value="ECO:0007669"/>
    <property type="project" value="TreeGrafter"/>
</dbReference>
<accession>A0A379EVG4</accession>
<dbReference type="PANTHER" id="PTHR30438">
    <property type="entry name" value="36 KDA ANTIGEN-RELATED"/>
    <property type="match status" value="1"/>
</dbReference>
<evidence type="ECO:0000313" key="3">
    <source>
        <dbReference type="Proteomes" id="UP000254704"/>
    </source>
</evidence>
<feature type="coiled-coil region" evidence="1">
    <location>
        <begin position="96"/>
        <end position="123"/>
    </location>
</feature>
<feature type="coiled-coil region" evidence="1">
    <location>
        <begin position="148"/>
        <end position="182"/>
    </location>
</feature>
<protein>
    <submittedName>
        <fullName evidence="2">Protein YhiI</fullName>
    </submittedName>
</protein>
<dbReference type="Gene3D" id="2.40.30.170">
    <property type="match status" value="1"/>
</dbReference>
<dbReference type="AlphaFoldDB" id="A0A379EVG4"/>
<name>A0A379EVG4_9PAST</name>
<gene>
    <name evidence="2" type="primary">yhiI</name>
    <name evidence="2" type="ORF">NCTC11621_01433</name>
</gene>